<proteinExistence type="predicted"/>
<evidence type="ECO:0000256" key="2">
    <source>
        <dbReference type="SAM" id="SignalP"/>
    </source>
</evidence>
<sequence>MLPFRLLCLISLKRSFECVAESGADECLTPERERAWDSRSPSVCEGAGVGSESRSSESSTSSSSSASEAEAEEQVLGRAGVAQFYEVEGPLRQHVTAKMLHSAAGSEQEAKTKCGRRTGSAYVRLPGAVARWPRCSFCFKGEVIANKSDLARAIDALRVVHLQRSAQATSILSSTAALEAQCDKVGLSTEWVTSFKTASVDSLLKLSYSVTLPGTAATDRDIEDFAAKLRPGVGLSLGDSAALKRLVFEAQTALTLDANKTGLVLRDEESLAQLALTSDHELYQAMVRRALAMDVVGLATFSTSQAWIERMFETLNQEAPPGFNKVSRAQLLRADRQCFVELARSCNGKLKKQSGSKLPCDEEISRLHLMPEIMMLLLPTMVSAKGKGKGNKGKGQKRKSEEEGEGNPSKKPKLARDPIPAVLKGMHSRAPNNKAICFSDRQLRQVRPWQQVPLCACVLQPWLLQAPSNE</sequence>
<evidence type="ECO:0000256" key="1">
    <source>
        <dbReference type="SAM" id="MobiDB-lite"/>
    </source>
</evidence>
<feature type="chain" id="PRO_5032614941" evidence="2">
    <location>
        <begin position="21"/>
        <end position="470"/>
    </location>
</feature>
<feature type="region of interest" description="Disordered" evidence="1">
    <location>
        <begin position="384"/>
        <end position="417"/>
    </location>
</feature>
<dbReference type="EMBL" id="CAJNIZ010003166">
    <property type="protein sequence ID" value="CAE7219355.1"/>
    <property type="molecule type" value="Genomic_DNA"/>
</dbReference>
<evidence type="ECO:0000313" key="3">
    <source>
        <dbReference type="EMBL" id="CAE7219355.1"/>
    </source>
</evidence>
<evidence type="ECO:0000313" key="4">
    <source>
        <dbReference type="Proteomes" id="UP000649617"/>
    </source>
</evidence>
<feature type="compositionally biased region" description="Low complexity" evidence="1">
    <location>
        <begin position="51"/>
        <end position="68"/>
    </location>
</feature>
<keyword evidence="2" id="KW-0732">Signal</keyword>
<accession>A0A812JXZ9</accession>
<keyword evidence="4" id="KW-1185">Reference proteome</keyword>
<dbReference type="Proteomes" id="UP000649617">
    <property type="component" value="Unassembled WGS sequence"/>
</dbReference>
<dbReference type="OrthoDB" id="446608at2759"/>
<protein>
    <submittedName>
        <fullName evidence="3">Uncharacterized protein</fullName>
    </submittedName>
</protein>
<reference evidence="3" key="1">
    <citation type="submission" date="2021-02" db="EMBL/GenBank/DDBJ databases">
        <authorList>
            <person name="Dougan E. K."/>
            <person name="Rhodes N."/>
            <person name="Thang M."/>
            <person name="Chan C."/>
        </authorList>
    </citation>
    <scope>NUCLEOTIDE SEQUENCE</scope>
</reference>
<feature type="region of interest" description="Disordered" evidence="1">
    <location>
        <begin position="29"/>
        <end position="72"/>
    </location>
</feature>
<organism evidence="3 4">
    <name type="scientific">Symbiodinium pilosum</name>
    <name type="common">Dinoflagellate</name>
    <dbReference type="NCBI Taxonomy" id="2952"/>
    <lineage>
        <taxon>Eukaryota</taxon>
        <taxon>Sar</taxon>
        <taxon>Alveolata</taxon>
        <taxon>Dinophyceae</taxon>
        <taxon>Suessiales</taxon>
        <taxon>Symbiodiniaceae</taxon>
        <taxon>Symbiodinium</taxon>
    </lineage>
</organism>
<dbReference type="AlphaFoldDB" id="A0A812JXZ9"/>
<comment type="caution">
    <text evidence="3">The sequence shown here is derived from an EMBL/GenBank/DDBJ whole genome shotgun (WGS) entry which is preliminary data.</text>
</comment>
<feature type="signal peptide" evidence="2">
    <location>
        <begin position="1"/>
        <end position="20"/>
    </location>
</feature>
<feature type="compositionally biased region" description="Basic residues" evidence="1">
    <location>
        <begin position="386"/>
        <end position="397"/>
    </location>
</feature>
<gene>
    <name evidence="3" type="ORF">SPIL2461_LOCUS2812</name>
</gene>
<name>A0A812JXZ9_SYMPI</name>